<dbReference type="SUPFAM" id="SSF51735">
    <property type="entry name" value="NAD(P)-binding Rossmann-fold domains"/>
    <property type="match status" value="1"/>
</dbReference>
<evidence type="ECO:0000259" key="2">
    <source>
        <dbReference type="SMART" id="SM00829"/>
    </source>
</evidence>
<feature type="domain" description="Enoyl reductase (ER)" evidence="2">
    <location>
        <begin position="1"/>
        <end position="234"/>
    </location>
</feature>
<evidence type="ECO:0000313" key="4">
    <source>
        <dbReference type="Proteomes" id="UP000004959"/>
    </source>
</evidence>
<dbReference type="AlphaFoldDB" id="G9WJP5"/>
<proteinExistence type="predicted"/>
<evidence type="ECO:0000313" key="3">
    <source>
        <dbReference type="EMBL" id="EHN59244.1"/>
    </source>
</evidence>
<reference evidence="3 4" key="1">
    <citation type="journal article" date="2012" name="PLoS ONE">
        <title>Functional divergence in the genus oenococcus as predicted by genome sequencing of the newly-described species, Oenococcus kitaharae.</title>
        <authorList>
            <person name="Borneman A.R."/>
            <person name="McCarthy J.M."/>
            <person name="Chambers P.J."/>
            <person name="Bartowsky E.J."/>
        </authorList>
    </citation>
    <scope>NUCLEOTIDE SEQUENCE [LARGE SCALE GENOMIC DNA]</scope>
    <source>
        <strain evidence="4">DSM17330</strain>
    </source>
</reference>
<dbReference type="InterPro" id="IPR011032">
    <property type="entry name" value="GroES-like_sf"/>
</dbReference>
<dbReference type="Proteomes" id="UP000004959">
    <property type="component" value="Chromosome"/>
</dbReference>
<dbReference type="InterPro" id="IPR020843">
    <property type="entry name" value="ER"/>
</dbReference>
<organism evidence="3 4">
    <name type="scientific">Oenococcus kitaharae DSM 17330</name>
    <dbReference type="NCBI Taxonomy" id="1045004"/>
    <lineage>
        <taxon>Bacteria</taxon>
        <taxon>Bacillati</taxon>
        <taxon>Bacillota</taxon>
        <taxon>Bacilli</taxon>
        <taxon>Lactobacillales</taxon>
        <taxon>Lactobacillaceae</taxon>
        <taxon>Oenococcus</taxon>
    </lineage>
</organism>
<dbReference type="Pfam" id="PF13602">
    <property type="entry name" value="ADH_zinc_N_2"/>
    <property type="match status" value="1"/>
</dbReference>
<dbReference type="InterPro" id="IPR036291">
    <property type="entry name" value="NAD(P)-bd_dom_sf"/>
</dbReference>
<protein>
    <submittedName>
        <fullName evidence="3">Quinone oxidoreductase</fullName>
    </submittedName>
</protein>
<accession>G9WJP5</accession>
<keyword evidence="1" id="KW-0521">NADP</keyword>
<dbReference type="STRING" id="336988.NT96_07605"/>
<dbReference type="CDD" id="cd05289">
    <property type="entry name" value="MDR_like_2"/>
    <property type="match status" value="1"/>
</dbReference>
<dbReference type="SMART" id="SM00829">
    <property type="entry name" value="PKS_ER"/>
    <property type="match status" value="1"/>
</dbReference>
<dbReference type="PANTHER" id="PTHR44154:SF1">
    <property type="entry name" value="QUINONE OXIDOREDUCTASE"/>
    <property type="match status" value="1"/>
</dbReference>
<dbReference type="PANTHER" id="PTHR44154">
    <property type="entry name" value="QUINONE OXIDOREDUCTASE"/>
    <property type="match status" value="1"/>
</dbReference>
<dbReference type="Gene3D" id="3.40.50.720">
    <property type="entry name" value="NAD(P)-binding Rossmann-like Domain"/>
    <property type="match status" value="1"/>
</dbReference>
<dbReference type="InterPro" id="IPR051603">
    <property type="entry name" value="Zinc-ADH_QOR/CCCR"/>
</dbReference>
<dbReference type="Gene3D" id="3.90.180.10">
    <property type="entry name" value="Medium-chain alcohol dehydrogenases, catalytic domain"/>
    <property type="match status" value="1"/>
</dbReference>
<name>G9WJP5_9LACO</name>
<dbReference type="eggNOG" id="COG0604">
    <property type="taxonomic scope" value="Bacteria"/>
</dbReference>
<dbReference type="SUPFAM" id="SSF50129">
    <property type="entry name" value="GroES-like"/>
    <property type="match status" value="1"/>
</dbReference>
<evidence type="ECO:0000256" key="1">
    <source>
        <dbReference type="ARBA" id="ARBA00022857"/>
    </source>
</evidence>
<dbReference type="GO" id="GO:0016491">
    <property type="term" value="F:oxidoreductase activity"/>
    <property type="evidence" value="ECO:0007669"/>
    <property type="project" value="InterPro"/>
</dbReference>
<dbReference type="PATRIC" id="fig|1045004.4.peg.1142"/>
<dbReference type="EMBL" id="AFVZ01000001">
    <property type="protein sequence ID" value="EHN59244.1"/>
    <property type="molecule type" value="Genomic_DNA"/>
</dbReference>
<comment type="caution">
    <text evidence="3">The sequence shown here is derived from an EMBL/GenBank/DDBJ whole genome shotgun (WGS) entry which is preliminary data.</text>
</comment>
<sequence>MLAIGSEVTNFAVGDRIAASPHLRSYAERLTVLEKQAAIIPDNVTFVQAAAVALGYQTGYQAVTEELDFQKGQSILVHGGSGSVGFAAIQKAKEIGASQIYATASSKGKTFLQQYDPAIHVFDYHSEDFTQMTDKVDAIVDPIGGQTQEKSLQLLKAQGKLVTTKDLTAKAESAPFDSRAFYLNSGQTLADLLTDISAGSIIVKINQSDKFNLENLKKFHTIFQEGHPLGKLVLEF</sequence>
<keyword evidence="4" id="KW-1185">Reference proteome</keyword>
<dbReference type="HOGENOM" id="CLU_026673_3_3_9"/>
<gene>
    <name evidence="3" type="ORF">OKIT_1145</name>
</gene>